<evidence type="ECO:0000256" key="3">
    <source>
        <dbReference type="SAM" id="Phobius"/>
    </source>
</evidence>
<feature type="transmembrane region" description="Helical" evidence="3">
    <location>
        <begin position="170"/>
        <end position="192"/>
    </location>
</feature>
<evidence type="ECO:0000256" key="2">
    <source>
        <dbReference type="PIRNR" id="PIRNR016661"/>
    </source>
</evidence>
<dbReference type="PANTHER" id="PTHR34295:SF1">
    <property type="entry name" value="BIOTIN TRANSPORTER BIOY"/>
    <property type="match status" value="1"/>
</dbReference>
<dbReference type="GeneID" id="97668597"/>
<reference evidence="5" key="1">
    <citation type="submission" date="2015-07" db="EMBL/GenBank/DDBJ databases">
        <authorList>
            <person name="Rodrigo-Torres Lidia"/>
            <person name="Arahal R.David."/>
        </authorList>
    </citation>
    <scope>NUCLEOTIDE SEQUENCE [LARGE SCALE GENOMIC DNA]</scope>
    <source>
        <strain evidence="5">CECT 5096</strain>
    </source>
</reference>
<dbReference type="GO" id="GO:0005886">
    <property type="term" value="C:plasma membrane"/>
    <property type="evidence" value="ECO:0007669"/>
    <property type="project" value="UniProtKB-SubCell"/>
</dbReference>
<keyword evidence="2 3" id="KW-0472">Membrane</keyword>
<feature type="transmembrane region" description="Helical" evidence="3">
    <location>
        <begin position="97"/>
        <end position="122"/>
    </location>
</feature>
<keyword evidence="3" id="KW-0812">Transmembrane</keyword>
<dbReference type="EMBL" id="CXWC01000002">
    <property type="protein sequence ID" value="CTQ66626.1"/>
    <property type="molecule type" value="Genomic_DNA"/>
</dbReference>
<comment type="similarity">
    <text evidence="1 2">Belongs to the BioY family.</text>
</comment>
<dbReference type="Pfam" id="PF02632">
    <property type="entry name" value="BioY"/>
    <property type="match status" value="1"/>
</dbReference>
<dbReference type="GO" id="GO:0015225">
    <property type="term" value="F:biotin transmembrane transporter activity"/>
    <property type="evidence" value="ECO:0007669"/>
    <property type="project" value="UniProtKB-UniRule"/>
</dbReference>
<dbReference type="Gene3D" id="1.10.1760.20">
    <property type="match status" value="1"/>
</dbReference>
<keyword evidence="2" id="KW-1003">Cell membrane</keyword>
<feature type="transmembrane region" description="Helical" evidence="3">
    <location>
        <begin position="22"/>
        <end position="43"/>
    </location>
</feature>
<feature type="transmembrane region" description="Helical" evidence="3">
    <location>
        <begin position="134"/>
        <end position="158"/>
    </location>
</feature>
<evidence type="ECO:0000313" key="4">
    <source>
        <dbReference type="EMBL" id="CTQ66626.1"/>
    </source>
</evidence>
<name>A0A0M6Z8G0_9HYPH</name>
<dbReference type="AlphaFoldDB" id="A0A0M6Z8G0"/>
<dbReference type="RefSeq" id="WP_235808771.1">
    <property type="nucleotide sequence ID" value="NZ_CANMGD010000005.1"/>
</dbReference>
<dbReference type="Proteomes" id="UP000049983">
    <property type="component" value="Unassembled WGS sequence"/>
</dbReference>
<dbReference type="STRING" id="311410.LA5095_02311"/>
<evidence type="ECO:0000313" key="5">
    <source>
        <dbReference type="Proteomes" id="UP000049983"/>
    </source>
</evidence>
<gene>
    <name evidence="4" type="primary">bioY_1</name>
    <name evidence="4" type="ORF">LA5096_01168</name>
</gene>
<comment type="subcellular location">
    <subcellularLocation>
        <location evidence="2">Cell membrane</location>
        <topology evidence="2">Multi-pass membrane protein</topology>
    </subcellularLocation>
</comment>
<keyword evidence="2" id="KW-0813">Transport</keyword>
<dbReference type="PIRSF" id="PIRSF016661">
    <property type="entry name" value="BioY"/>
    <property type="match status" value="1"/>
</dbReference>
<accession>A0A0M6Z8G0</accession>
<keyword evidence="5" id="KW-1185">Reference proteome</keyword>
<protein>
    <recommendedName>
        <fullName evidence="2">Biotin transporter</fullName>
    </recommendedName>
</protein>
<proteinExistence type="inferred from homology"/>
<evidence type="ECO:0000256" key="1">
    <source>
        <dbReference type="ARBA" id="ARBA00010692"/>
    </source>
</evidence>
<keyword evidence="3" id="KW-1133">Transmembrane helix</keyword>
<sequence length="197" mass="20866">MISTQKHATLADMLWQSNHPGLRTLALAVLGSMALWVSAKIQVPFYPVPITMQTFVVLAIGMGFGARLGAATVGLYLLQGLAGLPVFAGTPEKGIGLAYMIGPTGGYLLGFVLAAAVVGYLAERGFDRNVFTTAIAMIVGNVVIYVPGLLWLGTVVGWDKPVLDWGMTPFLFGDAAKMLLAAALLPMIWKIIGSRQS</sequence>
<dbReference type="InterPro" id="IPR003784">
    <property type="entry name" value="BioY"/>
</dbReference>
<dbReference type="PANTHER" id="PTHR34295">
    <property type="entry name" value="BIOTIN TRANSPORTER BIOY"/>
    <property type="match status" value="1"/>
</dbReference>
<organism evidence="4 5">
    <name type="scientific">Roseibium album</name>
    <dbReference type="NCBI Taxonomy" id="311410"/>
    <lineage>
        <taxon>Bacteria</taxon>
        <taxon>Pseudomonadati</taxon>
        <taxon>Pseudomonadota</taxon>
        <taxon>Alphaproteobacteria</taxon>
        <taxon>Hyphomicrobiales</taxon>
        <taxon>Stappiaceae</taxon>
        <taxon>Roseibium</taxon>
    </lineage>
</organism>